<protein>
    <submittedName>
        <fullName evidence="2">Uncharacterized protein</fullName>
    </submittedName>
</protein>
<dbReference type="AlphaFoldDB" id="A0A8S9LWC6"/>
<comment type="caution">
    <text evidence="2">The sequence shown here is derived from an EMBL/GenBank/DDBJ whole genome shotgun (WGS) entry which is preliminary data.</text>
</comment>
<gene>
    <name evidence="2" type="ORF">F2Q70_00013070</name>
</gene>
<sequence>MIVSPTFPLRPHRFNSPVNHRYSQLSLNMFSLIIPTNILLAVYNLSRTLCHFVSEVRSLGRRGVEEAKRHGGETYDLDNTGFQISISLAKIPFVDDGGDEMSTVSRVYAERGLTELRRARSGAFNPNPDQPFFTGDMVAAAHHGDVEKIWLRWLTTPEQLRDNHASSETMRWRHGGSMETTSRRWRQSRKKKLTIVLFPLTATRLRHLSRSRFFRHSIKRFIVSPLLQSSFQFLSLSSVKVAESK</sequence>
<reference evidence="2" key="1">
    <citation type="submission" date="2019-12" db="EMBL/GenBank/DDBJ databases">
        <title>Genome sequencing and annotation of Brassica cretica.</title>
        <authorList>
            <person name="Studholme D.J."/>
            <person name="Sarris P.F."/>
        </authorList>
    </citation>
    <scope>NUCLEOTIDE SEQUENCE</scope>
    <source>
        <strain evidence="2">PFS-102/07</strain>
        <tissue evidence="2">Leaf</tissue>
    </source>
</reference>
<evidence type="ECO:0000313" key="2">
    <source>
        <dbReference type="EMBL" id="KAF2610149.1"/>
    </source>
</evidence>
<evidence type="ECO:0000256" key="1">
    <source>
        <dbReference type="SAM" id="MobiDB-lite"/>
    </source>
</evidence>
<proteinExistence type="predicted"/>
<organism evidence="2">
    <name type="scientific">Brassica cretica</name>
    <name type="common">Mustard</name>
    <dbReference type="NCBI Taxonomy" id="69181"/>
    <lineage>
        <taxon>Eukaryota</taxon>
        <taxon>Viridiplantae</taxon>
        <taxon>Streptophyta</taxon>
        <taxon>Embryophyta</taxon>
        <taxon>Tracheophyta</taxon>
        <taxon>Spermatophyta</taxon>
        <taxon>Magnoliopsida</taxon>
        <taxon>eudicotyledons</taxon>
        <taxon>Gunneridae</taxon>
        <taxon>Pentapetalae</taxon>
        <taxon>rosids</taxon>
        <taxon>malvids</taxon>
        <taxon>Brassicales</taxon>
        <taxon>Brassicaceae</taxon>
        <taxon>Brassiceae</taxon>
        <taxon>Brassica</taxon>
    </lineage>
</organism>
<feature type="region of interest" description="Disordered" evidence="1">
    <location>
        <begin position="164"/>
        <end position="186"/>
    </location>
</feature>
<accession>A0A8S9LWC6</accession>
<dbReference type="EMBL" id="QGKY02000089">
    <property type="protein sequence ID" value="KAF2610149.1"/>
    <property type="molecule type" value="Genomic_DNA"/>
</dbReference>
<name>A0A8S9LWC6_BRACR</name>